<sequence>MAERWVPSLSFFLVMVVLHSADASIPAMFILGDSTADVGTNSLLPFSFIRADFPFNGIDFPSSQPTGRFSNGFNTVDFLGFQISPPPFLSLVDSQSSMNKQFLKGVSFASGGSGLLDTTGQSLNLFELGARKFAIVGVPPIGCCPLSRLADINDHCHKEMNEYARDFQTILSALLQKLSSEYGGMKYSLGNAYEMTMNVIDDPPAFNLKDVKSACCGGGRLNALLPCLKPLATVCSNRDDYLFWDLVHPTQHVSKLAAQTLYSGPPRLVSPINFSQLVEDN</sequence>
<dbReference type="AlphaFoldDB" id="F6I0T5"/>
<dbReference type="STRING" id="29760.F6I0T5"/>
<comment type="similarity">
    <text evidence="1">Belongs to the 'GDSL' lipolytic enzyme family.</text>
</comment>
<evidence type="ECO:0000313" key="6">
    <source>
        <dbReference type="Proteomes" id="UP000009183"/>
    </source>
</evidence>
<dbReference type="Proteomes" id="UP000009183">
    <property type="component" value="Chromosome 3"/>
</dbReference>
<dbReference type="GO" id="GO:0016042">
    <property type="term" value="P:lipid catabolic process"/>
    <property type="evidence" value="ECO:0007669"/>
    <property type="project" value="UniProtKB-KW"/>
</dbReference>
<feature type="signal peptide" evidence="4">
    <location>
        <begin position="1"/>
        <end position="23"/>
    </location>
</feature>
<keyword evidence="6" id="KW-1185">Reference proteome</keyword>
<dbReference type="Gene3D" id="3.40.50.1110">
    <property type="entry name" value="SGNH hydrolase"/>
    <property type="match status" value="2"/>
</dbReference>
<dbReference type="PANTHER" id="PTHR45648">
    <property type="entry name" value="GDSL LIPASE/ACYLHYDROLASE FAMILY PROTEIN (AFU_ORTHOLOGUE AFUA_4G14700)"/>
    <property type="match status" value="1"/>
</dbReference>
<dbReference type="Pfam" id="PF00657">
    <property type="entry name" value="Lipase_GDSL"/>
    <property type="match status" value="1"/>
</dbReference>
<name>F6I0T5_VITVI</name>
<dbReference type="EMBL" id="FN596508">
    <property type="protein sequence ID" value="CCB60551.1"/>
    <property type="molecule type" value="Genomic_DNA"/>
</dbReference>
<feature type="chain" id="PRO_5003341778" description="GDSL esterase/lipase" evidence="4">
    <location>
        <begin position="24"/>
        <end position="281"/>
    </location>
</feature>
<evidence type="ECO:0000256" key="1">
    <source>
        <dbReference type="ARBA" id="ARBA00008668"/>
    </source>
</evidence>
<keyword evidence="2" id="KW-0378">Hydrolase</keyword>
<dbReference type="PaxDb" id="29760-VIT_03s0038g03590.t01"/>
<dbReference type="OrthoDB" id="1600564at2759"/>
<evidence type="ECO:0000256" key="4">
    <source>
        <dbReference type="SAM" id="SignalP"/>
    </source>
</evidence>
<proteinExistence type="inferred from homology"/>
<evidence type="ECO:0008006" key="7">
    <source>
        <dbReference type="Google" id="ProtNLM"/>
    </source>
</evidence>
<dbReference type="HOGENOM" id="CLU_015101_0_2_1"/>
<evidence type="ECO:0000256" key="2">
    <source>
        <dbReference type="ARBA" id="ARBA00022801"/>
    </source>
</evidence>
<organism evidence="5 6">
    <name type="scientific">Vitis vinifera</name>
    <name type="common">Grape</name>
    <dbReference type="NCBI Taxonomy" id="29760"/>
    <lineage>
        <taxon>Eukaryota</taxon>
        <taxon>Viridiplantae</taxon>
        <taxon>Streptophyta</taxon>
        <taxon>Embryophyta</taxon>
        <taxon>Tracheophyta</taxon>
        <taxon>Spermatophyta</taxon>
        <taxon>Magnoliopsida</taxon>
        <taxon>eudicotyledons</taxon>
        <taxon>Gunneridae</taxon>
        <taxon>Pentapetalae</taxon>
        <taxon>rosids</taxon>
        <taxon>Vitales</taxon>
        <taxon>Vitaceae</taxon>
        <taxon>Viteae</taxon>
        <taxon>Vitis</taxon>
    </lineage>
</organism>
<dbReference type="InParanoid" id="F6I0T5"/>
<gene>
    <name evidence="5" type="ordered locus">VIT_03s0038g03590</name>
</gene>
<dbReference type="ExpressionAtlas" id="F6I0T5">
    <property type="expression patterns" value="baseline"/>
</dbReference>
<dbReference type="PANTHER" id="PTHR45648:SF17">
    <property type="entry name" value="GDSL ESTERASE_LIPASE"/>
    <property type="match status" value="1"/>
</dbReference>
<keyword evidence="3" id="KW-0443">Lipid metabolism</keyword>
<keyword evidence="4" id="KW-0732">Signal</keyword>
<dbReference type="InterPro" id="IPR036514">
    <property type="entry name" value="SGNH_hydro_sf"/>
</dbReference>
<dbReference type="InterPro" id="IPR051058">
    <property type="entry name" value="GDSL_Est/Lipase"/>
</dbReference>
<accession>F6I0T5</accession>
<keyword evidence="3" id="KW-0442">Lipid degradation</keyword>
<dbReference type="GO" id="GO:0016788">
    <property type="term" value="F:hydrolase activity, acting on ester bonds"/>
    <property type="evidence" value="ECO:0007669"/>
    <property type="project" value="InterPro"/>
</dbReference>
<reference evidence="6" key="1">
    <citation type="journal article" date="2007" name="Nature">
        <title>The grapevine genome sequence suggests ancestral hexaploidization in major angiosperm phyla.</title>
        <authorList>
            <consortium name="The French-Italian Public Consortium for Grapevine Genome Characterization."/>
            <person name="Jaillon O."/>
            <person name="Aury J.-M."/>
            <person name="Noel B."/>
            <person name="Policriti A."/>
            <person name="Clepet C."/>
            <person name="Casagrande A."/>
            <person name="Choisne N."/>
            <person name="Aubourg S."/>
            <person name="Vitulo N."/>
            <person name="Jubin C."/>
            <person name="Vezzi A."/>
            <person name="Legeai F."/>
            <person name="Hugueney P."/>
            <person name="Dasilva C."/>
            <person name="Horner D."/>
            <person name="Mica E."/>
            <person name="Jublot D."/>
            <person name="Poulain J."/>
            <person name="Bruyere C."/>
            <person name="Billault A."/>
            <person name="Segurens B."/>
            <person name="Gouyvenoux M."/>
            <person name="Ugarte E."/>
            <person name="Cattonaro F."/>
            <person name="Anthouard V."/>
            <person name="Vico V."/>
            <person name="Del Fabbro C."/>
            <person name="Alaux M."/>
            <person name="Di Gaspero G."/>
            <person name="Dumas V."/>
            <person name="Felice N."/>
            <person name="Paillard S."/>
            <person name="Juman I."/>
            <person name="Moroldo M."/>
            <person name="Scalabrin S."/>
            <person name="Canaguier A."/>
            <person name="Le Clainche I."/>
            <person name="Malacrida G."/>
            <person name="Durand E."/>
            <person name="Pesole G."/>
            <person name="Laucou V."/>
            <person name="Chatelet P."/>
            <person name="Merdinoglu D."/>
            <person name="Delledonne M."/>
            <person name="Pezzotti M."/>
            <person name="Lecharny A."/>
            <person name="Scarpelli C."/>
            <person name="Artiguenave F."/>
            <person name="Pe M.E."/>
            <person name="Valle G."/>
            <person name="Morgante M."/>
            <person name="Caboche M."/>
            <person name="Adam-Blondon A.-F."/>
            <person name="Weissenbach J."/>
            <person name="Quetier F."/>
            <person name="Wincker P."/>
        </authorList>
    </citation>
    <scope>NUCLEOTIDE SEQUENCE [LARGE SCALE GENOMIC DNA]</scope>
    <source>
        <strain evidence="6">cv. Pinot noir / PN40024</strain>
    </source>
</reference>
<protein>
    <recommendedName>
        <fullName evidence="7">GDSL esterase/lipase</fullName>
    </recommendedName>
</protein>
<dbReference type="InterPro" id="IPR001087">
    <property type="entry name" value="GDSL"/>
</dbReference>
<dbReference type="eggNOG" id="KOG0017">
    <property type="taxonomic scope" value="Eukaryota"/>
</dbReference>
<evidence type="ECO:0000313" key="5">
    <source>
        <dbReference type="EMBL" id="CCB60551.1"/>
    </source>
</evidence>
<evidence type="ECO:0000256" key="3">
    <source>
        <dbReference type="ARBA" id="ARBA00022963"/>
    </source>
</evidence>